<reference evidence="2 3" key="1">
    <citation type="submission" date="2019-05" db="EMBL/GenBank/DDBJ databases">
        <title>Another draft genome of Portunus trituberculatus and its Hox gene families provides insights of decapod evolution.</title>
        <authorList>
            <person name="Jeong J.-H."/>
            <person name="Song I."/>
            <person name="Kim S."/>
            <person name="Choi T."/>
            <person name="Kim D."/>
            <person name="Ryu S."/>
            <person name="Kim W."/>
        </authorList>
    </citation>
    <scope>NUCLEOTIDE SEQUENCE [LARGE SCALE GENOMIC DNA]</scope>
    <source>
        <tissue evidence="2">Muscle</tissue>
    </source>
</reference>
<feature type="region of interest" description="Disordered" evidence="1">
    <location>
        <begin position="10"/>
        <end position="32"/>
    </location>
</feature>
<name>A0A5B7CYC5_PORTR</name>
<organism evidence="2 3">
    <name type="scientific">Portunus trituberculatus</name>
    <name type="common">Swimming crab</name>
    <name type="synonym">Neptunus trituberculatus</name>
    <dbReference type="NCBI Taxonomy" id="210409"/>
    <lineage>
        <taxon>Eukaryota</taxon>
        <taxon>Metazoa</taxon>
        <taxon>Ecdysozoa</taxon>
        <taxon>Arthropoda</taxon>
        <taxon>Crustacea</taxon>
        <taxon>Multicrustacea</taxon>
        <taxon>Malacostraca</taxon>
        <taxon>Eumalacostraca</taxon>
        <taxon>Eucarida</taxon>
        <taxon>Decapoda</taxon>
        <taxon>Pleocyemata</taxon>
        <taxon>Brachyura</taxon>
        <taxon>Eubrachyura</taxon>
        <taxon>Portunoidea</taxon>
        <taxon>Portunidae</taxon>
        <taxon>Portuninae</taxon>
        <taxon>Portunus</taxon>
    </lineage>
</organism>
<sequence>MLRVALNRFSQAAKRSSHLKHSPAAKGQPSRYAQRLMKRQLLVLEGRDLPDFQNPSCGTDWNAPTP</sequence>
<evidence type="ECO:0000256" key="1">
    <source>
        <dbReference type="SAM" id="MobiDB-lite"/>
    </source>
</evidence>
<evidence type="ECO:0000313" key="2">
    <source>
        <dbReference type="EMBL" id="MPC14268.1"/>
    </source>
</evidence>
<comment type="caution">
    <text evidence="2">The sequence shown here is derived from an EMBL/GenBank/DDBJ whole genome shotgun (WGS) entry which is preliminary data.</text>
</comment>
<proteinExistence type="predicted"/>
<dbReference type="EMBL" id="VSRR010000340">
    <property type="protein sequence ID" value="MPC14268.1"/>
    <property type="molecule type" value="Genomic_DNA"/>
</dbReference>
<accession>A0A5B7CYC5</accession>
<keyword evidence="3" id="KW-1185">Reference proteome</keyword>
<protein>
    <submittedName>
        <fullName evidence="2">Uncharacterized protein</fullName>
    </submittedName>
</protein>
<dbReference type="AlphaFoldDB" id="A0A5B7CYC5"/>
<dbReference type="Proteomes" id="UP000324222">
    <property type="component" value="Unassembled WGS sequence"/>
</dbReference>
<evidence type="ECO:0000313" key="3">
    <source>
        <dbReference type="Proteomes" id="UP000324222"/>
    </source>
</evidence>
<gene>
    <name evidence="2" type="ORF">E2C01_007031</name>
</gene>